<dbReference type="PROSITE" id="PS51202">
    <property type="entry name" value="RCK_C"/>
    <property type="match status" value="2"/>
</dbReference>
<dbReference type="InterPro" id="IPR050721">
    <property type="entry name" value="Trk_Ktr_HKT_K-transport"/>
</dbReference>
<protein>
    <recommendedName>
        <fullName evidence="2">Trk system potassium uptake protein TrkA</fullName>
    </recommendedName>
</protein>
<dbReference type="InterPro" id="IPR036291">
    <property type="entry name" value="NAD(P)-bd_dom_sf"/>
</dbReference>
<comment type="caution">
    <text evidence="14">The sequence shown here is derived from an EMBL/GenBank/DDBJ whole genome shotgun (WGS) entry which is preliminary data.</text>
</comment>
<keyword evidence="11" id="KW-0472">Membrane</keyword>
<evidence type="ECO:0000256" key="10">
    <source>
        <dbReference type="ARBA" id="ARBA00023065"/>
    </source>
</evidence>
<evidence type="ECO:0000313" key="15">
    <source>
        <dbReference type="Proteomes" id="UP000294832"/>
    </source>
</evidence>
<evidence type="ECO:0000256" key="5">
    <source>
        <dbReference type="ARBA" id="ARBA00022519"/>
    </source>
</evidence>
<dbReference type="Proteomes" id="UP000294832">
    <property type="component" value="Unassembled WGS sequence"/>
</dbReference>
<keyword evidence="7" id="KW-0677">Repeat</keyword>
<dbReference type="NCBIfam" id="NF007039">
    <property type="entry name" value="PRK09496.3-2"/>
    <property type="match status" value="1"/>
</dbReference>
<gene>
    <name evidence="14" type="ORF">EDC91_10615</name>
</gene>
<evidence type="ECO:0000259" key="12">
    <source>
        <dbReference type="PROSITE" id="PS51201"/>
    </source>
</evidence>
<organism evidence="14 15">
    <name type="scientific">Shewanella fodinae</name>
    <dbReference type="NCBI Taxonomy" id="552357"/>
    <lineage>
        <taxon>Bacteria</taxon>
        <taxon>Pseudomonadati</taxon>
        <taxon>Pseudomonadota</taxon>
        <taxon>Gammaproteobacteria</taxon>
        <taxon>Alteromonadales</taxon>
        <taxon>Shewanellaceae</taxon>
        <taxon>Shewanella</taxon>
    </lineage>
</organism>
<dbReference type="PROSITE" id="PS51201">
    <property type="entry name" value="RCK_N"/>
    <property type="match status" value="2"/>
</dbReference>
<keyword evidence="10" id="KW-0406">Ion transport</keyword>
<name>A0A4R2FDT0_9GAMM</name>
<dbReference type="NCBIfam" id="NF007032">
    <property type="entry name" value="PRK09496.1-4"/>
    <property type="match status" value="1"/>
</dbReference>
<dbReference type="NCBIfam" id="NF007030">
    <property type="entry name" value="PRK09496.1-1"/>
    <property type="match status" value="1"/>
</dbReference>
<keyword evidence="15" id="KW-1185">Reference proteome</keyword>
<evidence type="ECO:0000256" key="11">
    <source>
        <dbReference type="ARBA" id="ARBA00023136"/>
    </source>
</evidence>
<feature type="domain" description="RCK C-terminal" evidence="13">
    <location>
        <begin position="154"/>
        <end position="238"/>
    </location>
</feature>
<evidence type="ECO:0000256" key="7">
    <source>
        <dbReference type="ARBA" id="ARBA00022737"/>
    </source>
</evidence>
<dbReference type="PRINTS" id="PR00335">
    <property type="entry name" value="KUPTAKETRKA"/>
</dbReference>
<dbReference type="OrthoDB" id="9775180at2"/>
<accession>A0A4R2FDT0</accession>
<dbReference type="FunFam" id="3.30.70.1450:FF:000002">
    <property type="entry name" value="Trk system potassium transporter TrkA"/>
    <property type="match status" value="1"/>
</dbReference>
<keyword evidence="3" id="KW-0813">Transport</keyword>
<evidence type="ECO:0000256" key="4">
    <source>
        <dbReference type="ARBA" id="ARBA00022475"/>
    </source>
</evidence>
<dbReference type="PANTHER" id="PTHR43833:SF5">
    <property type="entry name" value="TRK SYSTEM POTASSIUM UPTAKE PROTEIN TRKA"/>
    <property type="match status" value="1"/>
</dbReference>
<sequence>MKIIILGAGQVGGTLAENLVGENNDITIVDSDRNRLRALQDKYDLRVVAGHAANPGVLQEAGAEDADMLVAVTNSDECNMTACQIAYTLFGTPTKIARIRSEQYLAIRDKLFIDSETKNNESKLRGGFVIDELIAPEQLVITYIHRLVEYPGALQVLDFADGRVSLVAVRAYYGGPLVGNALAALREHMPNIDTRVAAIFRQGRPIMPRGTTIIEADDEVFFVADSRHIRAVMSEMQKLDSSYRNIMIAGGGNIGLGLAKKLEKNHSVKLIEQKQERAELLSEKLQNTTVFCGDASDQELLLEEHIDQTDVFIAVTNDDEANIMSALLAKRMGAKKVMVLIQREAYVDIVQEANIDIAISPQQATISSLLTHIRQGDICNVYSLRRGAAEAIEAIAHGDASTSKVVGKQVGEIKLPPGTTIGAIVRDEEVLMAHDRTVIAQGDHVILFLVNKKFVSDVEKLFQPSAFFF</sequence>
<dbReference type="RefSeq" id="WP_133038332.1">
    <property type="nucleotide sequence ID" value="NZ_BMXW01000016.1"/>
</dbReference>
<feature type="domain" description="RCK N-terminal" evidence="12">
    <location>
        <begin position="1"/>
        <end position="117"/>
    </location>
</feature>
<keyword evidence="4" id="KW-1003">Cell membrane</keyword>
<dbReference type="Gene3D" id="3.40.50.720">
    <property type="entry name" value="NAD(P)-binding Rossmann-like Domain"/>
    <property type="match status" value="2"/>
</dbReference>
<dbReference type="GO" id="GO:0005886">
    <property type="term" value="C:plasma membrane"/>
    <property type="evidence" value="ECO:0007669"/>
    <property type="project" value="UniProtKB-SubCell"/>
</dbReference>
<reference evidence="14 15" key="1">
    <citation type="submission" date="2019-03" db="EMBL/GenBank/DDBJ databases">
        <title>Freshwater and sediment microbial communities from various areas in North America, analyzing microbe dynamics in response to fracking.</title>
        <authorList>
            <person name="Lamendella R."/>
        </authorList>
    </citation>
    <scope>NUCLEOTIDE SEQUENCE [LARGE SCALE GENOMIC DNA]</scope>
    <source>
        <strain evidence="14 15">74A</strain>
    </source>
</reference>
<comment type="subcellular location">
    <subcellularLocation>
        <location evidence="1">Cell inner membrane</location>
        <topology evidence="1">Peripheral membrane protein</topology>
        <orientation evidence="1">Cytoplasmic side</orientation>
    </subcellularLocation>
</comment>
<dbReference type="Pfam" id="PF02254">
    <property type="entry name" value="TrkA_N"/>
    <property type="match status" value="2"/>
</dbReference>
<feature type="domain" description="RCK N-terminal" evidence="12">
    <location>
        <begin position="243"/>
        <end position="359"/>
    </location>
</feature>
<feature type="domain" description="RCK C-terminal" evidence="13">
    <location>
        <begin position="379"/>
        <end position="464"/>
    </location>
</feature>
<proteinExistence type="predicted"/>
<dbReference type="EMBL" id="SLWF01000006">
    <property type="protein sequence ID" value="TCN86740.1"/>
    <property type="molecule type" value="Genomic_DNA"/>
</dbReference>
<dbReference type="FunFam" id="3.40.50.720:FF:000027">
    <property type="entry name" value="Trk system potassium transporter TrkA"/>
    <property type="match status" value="1"/>
</dbReference>
<keyword evidence="6" id="KW-0633">Potassium transport</keyword>
<dbReference type="SUPFAM" id="SSF116726">
    <property type="entry name" value="TrkA C-terminal domain-like"/>
    <property type="match status" value="2"/>
</dbReference>
<keyword evidence="9" id="KW-0520">NAD</keyword>
<dbReference type="AlphaFoldDB" id="A0A4R2FDT0"/>
<dbReference type="InterPro" id="IPR036721">
    <property type="entry name" value="RCK_C_sf"/>
</dbReference>
<evidence type="ECO:0000256" key="9">
    <source>
        <dbReference type="ARBA" id="ARBA00023027"/>
    </source>
</evidence>
<dbReference type="Pfam" id="PF02080">
    <property type="entry name" value="TrkA_C"/>
    <property type="match status" value="2"/>
</dbReference>
<keyword evidence="5" id="KW-0997">Cell inner membrane</keyword>
<dbReference type="SUPFAM" id="SSF51735">
    <property type="entry name" value="NAD(P)-binding Rossmann-fold domains"/>
    <property type="match status" value="2"/>
</dbReference>
<dbReference type="Gene3D" id="3.30.70.1450">
    <property type="entry name" value="Regulator of K+ conductance, C-terminal domain"/>
    <property type="match status" value="2"/>
</dbReference>
<dbReference type="InterPro" id="IPR003148">
    <property type="entry name" value="RCK_N"/>
</dbReference>
<dbReference type="GO" id="GO:0015079">
    <property type="term" value="F:potassium ion transmembrane transporter activity"/>
    <property type="evidence" value="ECO:0007669"/>
    <property type="project" value="InterPro"/>
</dbReference>
<evidence type="ECO:0000256" key="1">
    <source>
        <dbReference type="ARBA" id="ARBA00004515"/>
    </source>
</evidence>
<keyword evidence="8" id="KW-0630">Potassium</keyword>
<evidence type="ECO:0000256" key="8">
    <source>
        <dbReference type="ARBA" id="ARBA00022958"/>
    </source>
</evidence>
<evidence type="ECO:0000259" key="13">
    <source>
        <dbReference type="PROSITE" id="PS51202"/>
    </source>
</evidence>
<dbReference type="NCBIfam" id="NF007031">
    <property type="entry name" value="PRK09496.1-2"/>
    <property type="match status" value="1"/>
</dbReference>
<dbReference type="InterPro" id="IPR006036">
    <property type="entry name" value="K_uptake_TrkA"/>
</dbReference>
<dbReference type="PANTHER" id="PTHR43833">
    <property type="entry name" value="POTASSIUM CHANNEL PROTEIN 2-RELATED-RELATED"/>
    <property type="match status" value="1"/>
</dbReference>
<dbReference type="FunFam" id="3.40.50.720:FF:000042">
    <property type="entry name" value="Trk system potassium transporter TrkA"/>
    <property type="match status" value="1"/>
</dbReference>
<evidence type="ECO:0000313" key="14">
    <source>
        <dbReference type="EMBL" id="TCN86740.1"/>
    </source>
</evidence>
<dbReference type="FunFam" id="3.30.70.1450:FF:000001">
    <property type="entry name" value="Trk system potassium transporter TrkA"/>
    <property type="match status" value="1"/>
</dbReference>
<evidence type="ECO:0000256" key="2">
    <source>
        <dbReference type="ARBA" id="ARBA00017378"/>
    </source>
</evidence>
<evidence type="ECO:0000256" key="3">
    <source>
        <dbReference type="ARBA" id="ARBA00022448"/>
    </source>
</evidence>
<dbReference type="InterPro" id="IPR006037">
    <property type="entry name" value="RCK_C"/>
</dbReference>
<evidence type="ECO:0000256" key="6">
    <source>
        <dbReference type="ARBA" id="ARBA00022538"/>
    </source>
</evidence>